<protein>
    <submittedName>
        <fullName evidence="1">Uncharacterized protein</fullName>
    </submittedName>
</protein>
<reference evidence="1 2" key="1">
    <citation type="submission" date="2023-09" db="EMBL/GenBank/DDBJ databases">
        <authorList>
            <person name="Wang M."/>
        </authorList>
    </citation>
    <scope>NUCLEOTIDE SEQUENCE [LARGE SCALE GENOMIC DNA]</scope>
    <source>
        <strain evidence="1">GT-2023</strain>
        <tissue evidence="1">Liver</tissue>
    </source>
</reference>
<proteinExistence type="predicted"/>
<dbReference type="EMBL" id="JAYMGO010000020">
    <property type="protein sequence ID" value="KAL1254449.1"/>
    <property type="molecule type" value="Genomic_DNA"/>
</dbReference>
<evidence type="ECO:0000313" key="1">
    <source>
        <dbReference type="EMBL" id="KAL1254449.1"/>
    </source>
</evidence>
<organism evidence="1 2">
    <name type="scientific">Cirrhinus molitorella</name>
    <name type="common">mud carp</name>
    <dbReference type="NCBI Taxonomy" id="172907"/>
    <lineage>
        <taxon>Eukaryota</taxon>
        <taxon>Metazoa</taxon>
        <taxon>Chordata</taxon>
        <taxon>Craniata</taxon>
        <taxon>Vertebrata</taxon>
        <taxon>Euteleostomi</taxon>
        <taxon>Actinopterygii</taxon>
        <taxon>Neopterygii</taxon>
        <taxon>Teleostei</taxon>
        <taxon>Ostariophysi</taxon>
        <taxon>Cypriniformes</taxon>
        <taxon>Cyprinidae</taxon>
        <taxon>Labeoninae</taxon>
        <taxon>Labeonini</taxon>
        <taxon>Cirrhinus</taxon>
    </lineage>
</organism>
<dbReference type="Proteomes" id="UP001558613">
    <property type="component" value="Unassembled WGS sequence"/>
</dbReference>
<sequence>MDQRPEDEKDGWCCTYNFMENMKDFVFHVPLQIYAGLNHVTASQFIVKEPNSLTKQCSCPMPEDSHLERR</sequence>
<evidence type="ECO:0000313" key="2">
    <source>
        <dbReference type="Proteomes" id="UP001558613"/>
    </source>
</evidence>
<gene>
    <name evidence="1" type="ORF">QQF64_016678</name>
</gene>
<accession>A0ABR3LNF7</accession>
<name>A0ABR3LNF7_9TELE</name>
<keyword evidence="2" id="KW-1185">Reference proteome</keyword>
<comment type="caution">
    <text evidence="1">The sequence shown here is derived from an EMBL/GenBank/DDBJ whole genome shotgun (WGS) entry which is preliminary data.</text>
</comment>